<evidence type="ECO:0000313" key="3">
    <source>
        <dbReference type="Proteomes" id="UP000014155"/>
    </source>
</evidence>
<reference evidence="2 3" key="1">
    <citation type="journal article" date="2013" name="Genome Announc.">
        <title>Draft Genome Sequence of the Cellulolytic, Mesophilic, Anaerobic Bacterium Clostridium termitidis Strain CT1112 (DSM 5398).</title>
        <authorList>
            <person name="Lal S."/>
            <person name="Ramachandran U."/>
            <person name="Zhang X."/>
            <person name="Munir R."/>
            <person name="Sparling R."/>
            <person name="Levin D.B."/>
        </authorList>
    </citation>
    <scope>NUCLEOTIDE SEQUENCE [LARGE SCALE GENOMIC DNA]</scope>
    <source>
        <strain evidence="2 3">CT1112</strain>
    </source>
</reference>
<comment type="similarity">
    <text evidence="1">Belongs to the Amj family.</text>
</comment>
<feature type="transmembrane region" description="Helical" evidence="1">
    <location>
        <begin position="39"/>
        <end position="60"/>
    </location>
</feature>
<dbReference type="HAMAP" id="MF_02077">
    <property type="entry name" value="Amj_flippase"/>
    <property type="match status" value="1"/>
</dbReference>
<comment type="function">
    <text evidence="1">Involved in peptidoglycan biosynthesis. Transports lipid-linked peptidoglycan precursors from the inner to the outer leaflet of the cytoplasmic membrane.</text>
</comment>
<protein>
    <recommendedName>
        <fullName evidence="1">Lipid II flippase Amj</fullName>
    </recommendedName>
</protein>
<feature type="transmembrane region" description="Helical" evidence="1">
    <location>
        <begin position="154"/>
        <end position="174"/>
    </location>
</feature>
<comment type="caution">
    <text evidence="2">The sequence shown here is derived from an EMBL/GenBank/DDBJ whole genome shotgun (WGS) entry which is preliminary data.</text>
</comment>
<dbReference type="PATRIC" id="fig|1195236.3.peg.2863"/>
<comment type="caution">
    <text evidence="1">Lacks conserved residue(s) required for the propagation of feature annotation.</text>
</comment>
<keyword evidence="1" id="KW-0133">Cell shape</keyword>
<dbReference type="Proteomes" id="UP000014155">
    <property type="component" value="Unassembled WGS sequence"/>
</dbReference>
<keyword evidence="1" id="KW-0573">Peptidoglycan synthesis</keyword>
<dbReference type="UniPathway" id="UPA00219"/>
<accession>S0FIJ2</accession>
<name>S0FIJ2_RUMCE</name>
<dbReference type="GO" id="GO:0008360">
    <property type="term" value="P:regulation of cell shape"/>
    <property type="evidence" value="ECO:0007669"/>
    <property type="project" value="UniProtKB-KW"/>
</dbReference>
<dbReference type="EMBL" id="AORV01000036">
    <property type="protein sequence ID" value="EMS71487.1"/>
    <property type="molecule type" value="Genomic_DNA"/>
</dbReference>
<dbReference type="GO" id="GO:0005886">
    <property type="term" value="C:plasma membrane"/>
    <property type="evidence" value="ECO:0007669"/>
    <property type="project" value="UniProtKB-SubCell"/>
</dbReference>
<gene>
    <name evidence="1" type="primary">amj</name>
    <name evidence="2" type="ORF">CTER_2545</name>
</gene>
<dbReference type="InterPro" id="IPR021260">
    <property type="entry name" value="Amj"/>
</dbReference>
<dbReference type="GO" id="GO:0009252">
    <property type="term" value="P:peptidoglycan biosynthetic process"/>
    <property type="evidence" value="ECO:0007669"/>
    <property type="project" value="UniProtKB-UniRule"/>
</dbReference>
<feature type="transmembrane region" description="Helical" evidence="1">
    <location>
        <begin position="186"/>
        <end position="205"/>
    </location>
</feature>
<evidence type="ECO:0000256" key="1">
    <source>
        <dbReference type="HAMAP-Rule" id="MF_02077"/>
    </source>
</evidence>
<feature type="transmembrane region" description="Helical" evidence="1">
    <location>
        <begin position="238"/>
        <end position="259"/>
    </location>
</feature>
<comment type="pathway">
    <text evidence="1">Cell wall biogenesis; peptidoglycan biosynthesis.</text>
</comment>
<keyword evidence="1" id="KW-0472">Membrane</keyword>
<keyword evidence="1" id="KW-0812">Transmembrane</keyword>
<keyword evidence="3" id="KW-1185">Reference proteome</keyword>
<dbReference type="GO" id="GO:0071555">
    <property type="term" value="P:cell wall organization"/>
    <property type="evidence" value="ECO:0007669"/>
    <property type="project" value="UniProtKB-KW"/>
</dbReference>
<sequence length="262" mass="28243">MYRLVLVFILNFLITIIGTLAYSVRIVGVRTGKIAVSSALFNAIALFSRAAGVFQSPLLTKYIAKSGDQTNLVPVFYILILDVVIASIAGAALLPTFQRIFTRGVEAFSVNKSVFKLMLHSFSKSGVAYIKNSVAIPTRTNIQGVNLKKLPVNILVMNVLTVALLTAGIFSPIYASTLEPELSTTCMTLVSVLTGLGTILSALFIDPYLSVLTDEVIEGKYSVADYRSCVIGMVGSKILGSALTFLIFIPASYLIVFIARIL</sequence>
<keyword evidence="1" id="KW-0961">Cell wall biogenesis/degradation</keyword>
<dbReference type="GO" id="GO:0015648">
    <property type="term" value="F:lipid-linked peptidoglycan transporter activity"/>
    <property type="evidence" value="ECO:0007669"/>
    <property type="project" value="UniProtKB-UniRule"/>
</dbReference>
<dbReference type="Pfam" id="PF10997">
    <property type="entry name" value="Amj"/>
    <property type="match status" value="1"/>
</dbReference>
<dbReference type="eggNOG" id="ENOG502ZBN3">
    <property type="taxonomic scope" value="Bacteria"/>
</dbReference>
<organism evidence="2 3">
    <name type="scientific">Ruminiclostridium cellobioparum subsp. termitidis CT1112</name>
    <dbReference type="NCBI Taxonomy" id="1195236"/>
    <lineage>
        <taxon>Bacteria</taxon>
        <taxon>Bacillati</taxon>
        <taxon>Bacillota</taxon>
        <taxon>Clostridia</taxon>
        <taxon>Eubacteriales</taxon>
        <taxon>Oscillospiraceae</taxon>
        <taxon>Ruminiclostridium</taxon>
    </lineage>
</organism>
<keyword evidence="1" id="KW-1133">Transmembrane helix</keyword>
<dbReference type="RefSeq" id="WP_004626222.1">
    <property type="nucleotide sequence ID" value="NZ_AORV01000036.1"/>
</dbReference>
<feature type="transmembrane region" description="Helical" evidence="1">
    <location>
        <begin position="72"/>
        <end position="94"/>
    </location>
</feature>
<keyword evidence="1" id="KW-1003">Cell membrane</keyword>
<proteinExistence type="inferred from homology"/>
<dbReference type="STRING" id="1195236.CTER_2545"/>
<comment type="subcellular location">
    <subcellularLocation>
        <location evidence="1">Cell membrane</location>
        <topology evidence="1">Multi-pass membrane protein</topology>
    </subcellularLocation>
</comment>
<evidence type="ECO:0000313" key="2">
    <source>
        <dbReference type="EMBL" id="EMS71487.1"/>
    </source>
</evidence>
<dbReference type="AlphaFoldDB" id="S0FIJ2"/>
<keyword evidence="1" id="KW-0813">Transport</keyword>